<dbReference type="Gene3D" id="1.10.260.40">
    <property type="entry name" value="lambda repressor-like DNA-binding domains"/>
    <property type="match status" value="1"/>
</dbReference>
<dbReference type="EMBL" id="QGGR01000042">
    <property type="protein sequence ID" value="PWK29937.1"/>
    <property type="molecule type" value="Genomic_DNA"/>
</dbReference>
<dbReference type="InterPro" id="IPR010982">
    <property type="entry name" value="Lambda_DNA-bd_dom_sf"/>
</dbReference>
<protein>
    <submittedName>
        <fullName evidence="2">Helix-turn-helix protein</fullName>
    </submittedName>
</protein>
<keyword evidence="3" id="KW-1185">Reference proteome</keyword>
<name>A0A316EJM0_9ACTN</name>
<dbReference type="CDD" id="cd00093">
    <property type="entry name" value="HTH_XRE"/>
    <property type="match status" value="1"/>
</dbReference>
<dbReference type="SMART" id="SM00530">
    <property type="entry name" value="HTH_XRE"/>
    <property type="match status" value="1"/>
</dbReference>
<organism evidence="2 3">
    <name type="scientific">Actinoplanes xinjiangensis</name>
    <dbReference type="NCBI Taxonomy" id="512350"/>
    <lineage>
        <taxon>Bacteria</taxon>
        <taxon>Bacillati</taxon>
        <taxon>Actinomycetota</taxon>
        <taxon>Actinomycetes</taxon>
        <taxon>Micromonosporales</taxon>
        <taxon>Micromonosporaceae</taxon>
        <taxon>Actinoplanes</taxon>
    </lineage>
</organism>
<dbReference type="Pfam" id="PF13560">
    <property type="entry name" value="HTH_31"/>
    <property type="match status" value="1"/>
</dbReference>
<evidence type="ECO:0000259" key="1">
    <source>
        <dbReference type="PROSITE" id="PS50943"/>
    </source>
</evidence>
<comment type="caution">
    <text evidence="2">The sequence shown here is derived from an EMBL/GenBank/DDBJ whole genome shotgun (WGS) entry which is preliminary data.</text>
</comment>
<dbReference type="PROSITE" id="PS50943">
    <property type="entry name" value="HTH_CROC1"/>
    <property type="match status" value="1"/>
</dbReference>
<accession>A0A316EJM0</accession>
<feature type="domain" description="HTH cro/C1-type" evidence="1">
    <location>
        <begin position="32"/>
        <end position="86"/>
    </location>
</feature>
<gene>
    <name evidence="2" type="ORF">BC793_14250</name>
</gene>
<dbReference type="Pfam" id="PF19054">
    <property type="entry name" value="DUF5753"/>
    <property type="match status" value="1"/>
</dbReference>
<evidence type="ECO:0000313" key="2">
    <source>
        <dbReference type="EMBL" id="PWK29937.1"/>
    </source>
</evidence>
<dbReference type="GO" id="GO:0003677">
    <property type="term" value="F:DNA binding"/>
    <property type="evidence" value="ECO:0007669"/>
    <property type="project" value="InterPro"/>
</dbReference>
<dbReference type="InterPro" id="IPR043917">
    <property type="entry name" value="DUF5753"/>
</dbReference>
<proteinExistence type="predicted"/>
<dbReference type="InterPro" id="IPR001387">
    <property type="entry name" value="Cro/C1-type_HTH"/>
</dbReference>
<evidence type="ECO:0000313" key="3">
    <source>
        <dbReference type="Proteomes" id="UP000245697"/>
    </source>
</evidence>
<sequence>MITERHHNFDDEGLMTEGDSPTIARRRVRLALRLARERAGLTQNQVAEAMEWSHSKVIRIENGDVSISQNDLRPLLAFLGVKDKTVVADLVAAARIARTRQQAWYQAAEFRDTLTDGMRKLIEYESEASEIRSYSIYYIPGHLQTPAYAEALMSRFEDELSADQRTRRIEARNKRREVLETRPVTFLLMVDESVLRRTIGGPEVFAEQLRHLKHNAENGYVRIRMVPFSLDASLTNNASFDLLQLGQGEVLYRETGLNDEMIEDRETIAKHRARYDRVWREAAGEEDTIQFIERQIKELERGNTGTASPGNK</sequence>
<dbReference type="Proteomes" id="UP000245697">
    <property type="component" value="Unassembled WGS sequence"/>
</dbReference>
<reference evidence="2 3" key="1">
    <citation type="submission" date="2018-05" db="EMBL/GenBank/DDBJ databases">
        <title>Genomic Encyclopedia of Archaeal and Bacterial Type Strains, Phase II (KMG-II): from individual species to whole genera.</title>
        <authorList>
            <person name="Goeker M."/>
        </authorList>
    </citation>
    <scope>NUCLEOTIDE SEQUENCE [LARGE SCALE GENOMIC DNA]</scope>
    <source>
        <strain evidence="2 3">DSM 45184</strain>
    </source>
</reference>
<dbReference type="RefSeq" id="WP_239170699.1">
    <property type="nucleotide sequence ID" value="NZ_BONA01000105.1"/>
</dbReference>
<dbReference type="AlphaFoldDB" id="A0A316EJM0"/>
<dbReference type="SUPFAM" id="SSF47413">
    <property type="entry name" value="lambda repressor-like DNA-binding domains"/>
    <property type="match status" value="1"/>
</dbReference>